<dbReference type="Proteomes" id="UP001497535">
    <property type="component" value="Unassembled WGS sequence"/>
</dbReference>
<evidence type="ECO:0000313" key="2">
    <source>
        <dbReference type="Proteomes" id="UP001497535"/>
    </source>
</evidence>
<comment type="caution">
    <text evidence="1">The sequence shown here is derived from an EMBL/GenBank/DDBJ whole genome shotgun (WGS) entry which is preliminary data.</text>
</comment>
<reference evidence="1" key="1">
    <citation type="submission" date="2023-11" db="EMBL/GenBank/DDBJ databases">
        <authorList>
            <person name="Poullet M."/>
        </authorList>
    </citation>
    <scope>NUCLEOTIDE SEQUENCE</scope>
    <source>
        <strain evidence="1">E1834</strain>
    </source>
</reference>
<accession>A0ACB1ATS0</accession>
<proteinExistence type="predicted"/>
<keyword evidence="2" id="KW-1185">Reference proteome</keyword>
<dbReference type="EMBL" id="CAVMJV010000117">
    <property type="protein sequence ID" value="CAK5104338.1"/>
    <property type="molecule type" value="Genomic_DNA"/>
</dbReference>
<sequence>MVILFCRSLFLSCREKRSNETTPSIIHKFCDPLENTTKECISNVSQLFSIWRKISYQTLQINDESIEDGFGQLTAVLESIKKVAQQKRADMKKSLASKEHSPEKQELTKDQDPESPPNELEHIVKGFFRGTVCLHGGFGWWKYEVCYGKTVMQYHSEIGKKRENILLGVFDKAVHMAWAIEHPEKVIERNEDGKVMSATNLYTQGDKCEENGAHRSCEVRIRCRDDIVSQKVFIYMLEPSTCQYIVVLESTMFCEPLQNVDSFGLLRENMGALITLAPTEIDEKQSKKENKDDLN</sequence>
<evidence type="ECO:0000313" key="1">
    <source>
        <dbReference type="EMBL" id="CAK5104338.1"/>
    </source>
</evidence>
<gene>
    <name evidence="1" type="ORF">MENTE1834_LOCUS42978</name>
</gene>
<protein>
    <submittedName>
        <fullName evidence="1">Uncharacterized protein</fullName>
    </submittedName>
</protein>
<name>A0ACB1ATS0_MELEN</name>
<organism evidence="1 2">
    <name type="scientific">Meloidogyne enterolobii</name>
    <name type="common">Root-knot nematode worm</name>
    <name type="synonym">Meloidogyne mayaguensis</name>
    <dbReference type="NCBI Taxonomy" id="390850"/>
    <lineage>
        <taxon>Eukaryota</taxon>
        <taxon>Metazoa</taxon>
        <taxon>Ecdysozoa</taxon>
        <taxon>Nematoda</taxon>
        <taxon>Chromadorea</taxon>
        <taxon>Rhabditida</taxon>
        <taxon>Tylenchina</taxon>
        <taxon>Tylenchomorpha</taxon>
        <taxon>Tylenchoidea</taxon>
        <taxon>Meloidogynidae</taxon>
        <taxon>Meloidogyninae</taxon>
        <taxon>Meloidogyne</taxon>
    </lineage>
</organism>